<gene>
    <name evidence="9" type="ORF">AV656_00815</name>
</gene>
<dbReference type="InterPro" id="IPR045090">
    <property type="entry name" value="Pept_M3A_M3B"/>
</dbReference>
<dbReference type="GO" id="GO:0046872">
    <property type="term" value="F:metal ion binding"/>
    <property type="evidence" value="ECO:0007669"/>
    <property type="project" value="UniProtKB-UniRule"/>
</dbReference>
<keyword evidence="3 6" id="KW-0378">Hydrolase</keyword>
<evidence type="ECO:0000259" key="7">
    <source>
        <dbReference type="Pfam" id="PF01432"/>
    </source>
</evidence>
<organism evidence="9 10">
    <name type="scientific">Bhargavaea cecembensis</name>
    <dbReference type="NCBI Taxonomy" id="394098"/>
    <lineage>
        <taxon>Bacteria</taxon>
        <taxon>Bacillati</taxon>
        <taxon>Bacillota</taxon>
        <taxon>Bacilli</taxon>
        <taxon>Bacillales</taxon>
        <taxon>Caryophanaceae</taxon>
        <taxon>Bhargavaea</taxon>
    </lineage>
</organism>
<dbReference type="InterPro" id="IPR042088">
    <property type="entry name" value="OligoPept_F_C"/>
</dbReference>
<evidence type="ECO:0000256" key="2">
    <source>
        <dbReference type="ARBA" id="ARBA00022723"/>
    </source>
</evidence>
<dbReference type="SUPFAM" id="SSF55486">
    <property type="entry name" value="Metalloproteases ('zincins'), catalytic domain"/>
    <property type="match status" value="1"/>
</dbReference>
<keyword evidence="4 6" id="KW-0862">Zinc</keyword>
<dbReference type="PANTHER" id="PTHR11804">
    <property type="entry name" value="PROTEASE M3 THIMET OLIGOPEPTIDASE-RELATED"/>
    <property type="match status" value="1"/>
</dbReference>
<sequence>MSAIPRSEVKLEETWNLSDLFASEADYEARLDEIREAVRKFAEQYKGKITDAASALAALKDYAAIYEKIIPAGTYVSLLQSEDQTNSDHQMRGAAFGSLMAKSSAEMSFFESELSQLPEEELKRAMEQSDDFRIYLRDILRFKPHKLHPEVEKVLASFSSVFDAPYELYNVTKLVDMDFPDFEAGGEQFPNSYNLFEGTWETDPDTEKRRAAYKAFYKKLADYQHTTAKTYDTHLQTEKTTSDLRGFDTVFDYLLFNQEVDRELYDRQIDLIMNELAPHMRRYAKLLQDVHGIDRMTFADLKVPLDPSYEPKITIEESKKYIFDALSVMGDDYSEMLKRSYDERWTDFAQNKGKSTGAFCSSPYGVHPYILISWSGSMEDVFVLAHELGHAGHFYNANREQGVFNARPSLYFIEAPSTMNEMLMANHLLKNSDDPRFKRWVIASIVARTYYHNFVTHLLEAAYQRKVYERIDAGQSVNAGVLNELKRGVLEEFWGSDITIEEGAELTWMRQPHYYMGLYPYTYSAGLTISTQVSKRILDEGEPAVNEWLEVLRAGGTKSPVELAKMAGVDITTDAPLRDTIAYIGSLIDQLEQLTEEVASNTKA</sequence>
<evidence type="ECO:0000256" key="5">
    <source>
        <dbReference type="ARBA" id="ARBA00023049"/>
    </source>
</evidence>
<dbReference type="GO" id="GO:0006518">
    <property type="term" value="P:peptide metabolic process"/>
    <property type="evidence" value="ECO:0007669"/>
    <property type="project" value="TreeGrafter"/>
</dbReference>
<evidence type="ECO:0000256" key="1">
    <source>
        <dbReference type="ARBA" id="ARBA00022670"/>
    </source>
</evidence>
<protein>
    <recommendedName>
        <fullName evidence="6">Oligopeptidase F</fullName>
        <ecNumber evidence="6">3.4.24.-</ecNumber>
    </recommendedName>
</protein>
<keyword evidence="5 6" id="KW-0482">Metalloprotease</keyword>
<dbReference type="InterPro" id="IPR001567">
    <property type="entry name" value="Pept_M3A_M3B_dom"/>
</dbReference>
<dbReference type="InterPro" id="IPR004438">
    <property type="entry name" value="Peptidase_M3B"/>
</dbReference>
<name>A0A165HGG2_9BACL</name>
<evidence type="ECO:0000256" key="3">
    <source>
        <dbReference type="ARBA" id="ARBA00022801"/>
    </source>
</evidence>
<keyword evidence="2 6" id="KW-0479">Metal-binding</keyword>
<comment type="caution">
    <text evidence="9">The sequence shown here is derived from an EMBL/GenBank/DDBJ whole genome shotgun (WGS) entry which is preliminary data.</text>
</comment>
<evidence type="ECO:0000259" key="8">
    <source>
        <dbReference type="Pfam" id="PF08439"/>
    </source>
</evidence>
<dbReference type="CDD" id="cd09609">
    <property type="entry name" value="M3B_PepF"/>
    <property type="match status" value="1"/>
</dbReference>
<proteinExistence type="inferred from homology"/>
<dbReference type="Proteomes" id="UP000076490">
    <property type="component" value="Unassembled WGS sequence"/>
</dbReference>
<dbReference type="RefSeq" id="WP_063177885.1">
    <property type="nucleotide sequence ID" value="NZ_LQNT01000001.1"/>
</dbReference>
<dbReference type="GO" id="GO:0004222">
    <property type="term" value="F:metalloendopeptidase activity"/>
    <property type="evidence" value="ECO:0007669"/>
    <property type="project" value="UniProtKB-UniRule"/>
</dbReference>
<dbReference type="InterPro" id="IPR013647">
    <property type="entry name" value="OligopepF_N_dom"/>
</dbReference>
<evidence type="ECO:0000256" key="4">
    <source>
        <dbReference type="ARBA" id="ARBA00022833"/>
    </source>
</evidence>
<dbReference type="OrthoDB" id="9766487at2"/>
<accession>A0A165HGG2</accession>
<feature type="domain" description="Peptidase M3A/M3B catalytic" evidence="7">
    <location>
        <begin position="203"/>
        <end position="581"/>
    </location>
</feature>
<evidence type="ECO:0000256" key="6">
    <source>
        <dbReference type="RuleBase" id="RU368091"/>
    </source>
</evidence>
<dbReference type="InterPro" id="IPR034009">
    <property type="entry name" value="M3B_PepF_4"/>
</dbReference>
<dbReference type="Pfam" id="PF01432">
    <property type="entry name" value="Peptidase_M3"/>
    <property type="match status" value="1"/>
</dbReference>
<dbReference type="Gene3D" id="1.20.140.70">
    <property type="entry name" value="Oligopeptidase f, N-terminal domain"/>
    <property type="match status" value="1"/>
</dbReference>
<dbReference type="Gene3D" id="1.10.1370.20">
    <property type="entry name" value="Oligoendopeptidase f, C-terminal domain"/>
    <property type="match status" value="1"/>
</dbReference>
<dbReference type="NCBIfam" id="TIGR00181">
    <property type="entry name" value="pepF"/>
    <property type="match status" value="1"/>
</dbReference>
<dbReference type="PANTHER" id="PTHR11804:SF45">
    <property type="entry name" value="SIMILAR TO OLIGOENDOPEPTIDASE"/>
    <property type="match status" value="1"/>
</dbReference>
<comment type="cofactor">
    <cofactor evidence="6">
        <name>Zn(2+)</name>
        <dbReference type="ChEBI" id="CHEBI:29105"/>
    </cofactor>
    <text evidence="6">Binds 1 zinc ion.</text>
</comment>
<dbReference type="Pfam" id="PF08439">
    <property type="entry name" value="Peptidase_M3_N"/>
    <property type="match status" value="1"/>
</dbReference>
<evidence type="ECO:0000313" key="10">
    <source>
        <dbReference type="Proteomes" id="UP000076490"/>
    </source>
</evidence>
<evidence type="ECO:0000313" key="9">
    <source>
        <dbReference type="EMBL" id="KZE39864.1"/>
    </source>
</evidence>
<reference evidence="9 10" key="1">
    <citation type="submission" date="2016-01" db="EMBL/GenBank/DDBJ databases">
        <title>Whole genome sequencing of Bhargavaea cecembensis T14.</title>
        <authorList>
            <person name="Hong K.W."/>
        </authorList>
    </citation>
    <scope>NUCLEOTIDE SEQUENCE [LARGE SCALE GENOMIC DNA]</scope>
    <source>
        <strain evidence="9 10">T14</strain>
    </source>
</reference>
<comment type="function">
    <text evidence="6">Has oligopeptidase activity and degrades a variety of small bioactive peptides.</text>
</comment>
<dbReference type="EC" id="3.4.24.-" evidence="6"/>
<keyword evidence="1 6" id="KW-0645">Protease</keyword>
<dbReference type="GO" id="GO:0006508">
    <property type="term" value="P:proteolysis"/>
    <property type="evidence" value="ECO:0007669"/>
    <property type="project" value="UniProtKB-KW"/>
</dbReference>
<dbReference type="AlphaFoldDB" id="A0A165HGG2"/>
<feature type="domain" description="Oligopeptidase F N-terminal" evidence="8">
    <location>
        <begin position="113"/>
        <end position="179"/>
    </location>
</feature>
<dbReference type="EMBL" id="LQNT01000001">
    <property type="protein sequence ID" value="KZE39864.1"/>
    <property type="molecule type" value="Genomic_DNA"/>
</dbReference>
<comment type="similarity">
    <text evidence="6">Belongs to the peptidase M3B family.</text>
</comment>